<evidence type="ECO:0000313" key="8">
    <source>
        <dbReference type="EMBL" id="KAJ8486832.1"/>
    </source>
</evidence>
<comment type="caution">
    <text evidence="8">The sequence shown here is derived from an EMBL/GenBank/DDBJ whole genome shotgun (WGS) entry which is preliminary data.</text>
</comment>
<dbReference type="Pfam" id="PF01408">
    <property type="entry name" value="GFO_IDH_MocA"/>
    <property type="match status" value="1"/>
</dbReference>
<comment type="catalytic activity">
    <reaction evidence="5">
        <text>D-xylose + NADP(+) = D-xylono-1,5-lactone + NADPH + H(+)</text>
        <dbReference type="Rhea" id="RHEA:22000"/>
        <dbReference type="ChEBI" id="CHEBI:15378"/>
        <dbReference type="ChEBI" id="CHEBI:15867"/>
        <dbReference type="ChEBI" id="CHEBI:53455"/>
        <dbReference type="ChEBI" id="CHEBI:57783"/>
        <dbReference type="ChEBI" id="CHEBI:58349"/>
        <dbReference type="EC" id="1.1.1.179"/>
    </reaction>
</comment>
<organism evidence="8 9">
    <name type="scientific">Trametes cubensis</name>
    <dbReference type="NCBI Taxonomy" id="1111947"/>
    <lineage>
        <taxon>Eukaryota</taxon>
        <taxon>Fungi</taxon>
        <taxon>Dikarya</taxon>
        <taxon>Basidiomycota</taxon>
        <taxon>Agaricomycotina</taxon>
        <taxon>Agaricomycetes</taxon>
        <taxon>Polyporales</taxon>
        <taxon>Polyporaceae</taxon>
        <taxon>Trametes</taxon>
    </lineage>
</organism>
<evidence type="ECO:0000313" key="9">
    <source>
        <dbReference type="Proteomes" id="UP001215151"/>
    </source>
</evidence>
<dbReference type="InterPro" id="IPR055170">
    <property type="entry name" value="GFO_IDH_MocA-like_dom"/>
</dbReference>
<dbReference type="Gene3D" id="3.40.50.720">
    <property type="entry name" value="NAD(P)-binding Rossmann-like Domain"/>
    <property type="match status" value="1"/>
</dbReference>
<dbReference type="AlphaFoldDB" id="A0AAD7TY04"/>
<evidence type="ECO:0000256" key="4">
    <source>
        <dbReference type="ARBA" id="ARBA00042988"/>
    </source>
</evidence>
<dbReference type="EMBL" id="JAPEVG010000090">
    <property type="protein sequence ID" value="KAJ8486832.1"/>
    <property type="molecule type" value="Genomic_DNA"/>
</dbReference>
<dbReference type="EC" id="1.1.1.179" evidence="3"/>
<dbReference type="PANTHER" id="PTHR22604:SF105">
    <property type="entry name" value="TRANS-1,2-DIHYDROBENZENE-1,2-DIOL DEHYDROGENASE"/>
    <property type="match status" value="1"/>
</dbReference>
<evidence type="ECO:0000259" key="7">
    <source>
        <dbReference type="Pfam" id="PF22725"/>
    </source>
</evidence>
<evidence type="ECO:0000259" key="6">
    <source>
        <dbReference type="Pfam" id="PF01408"/>
    </source>
</evidence>
<protein>
    <recommendedName>
        <fullName evidence="3">D-xylose 1-dehydrogenase (NADP(+), D-xylono-1,5-lactone-forming)</fullName>
        <ecNumber evidence="3">1.1.1.179</ecNumber>
    </recommendedName>
    <alternativeName>
        <fullName evidence="4">D-xylose-NADP dehydrogenase</fullName>
    </alternativeName>
</protein>
<dbReference type="GO" id="GO:0047837">
    <property type="term" value="F:D-xylose 1-dehydrogenase (NADP+) activity"/>
    <property type="evidence" value="ECO:0007669"/>
    <property type="project" value="UniProtKB-EC"/>
</dbReference>
<dbReference type="PANTHER" id="PTHR22604">
    <property type="entry name" value="OXIDOREDUCTASES"/>
    <property type="match status" value="1"/>
</dbReference>
<dbReference type="Pfam" id="PF22725">
    <property type="entry name" value="GFO_IDH_MocA_C3"/>
    <property type="match status" value="1"/>
</dbReference>
<evidence type="ECO:0000256" key="5">
    <source>
        <dbReference type="ARBA" id="ARBA00049233"/>
    </source>
</evidence>
<dbReference type="SUPFAM" id="SSF51735">
    <property type="entry name" value="NAD(P)-binding Rossmann-fold domains"/>
    <property type="match status" value="1"/>
</dbReference>
<dbReference type="InterPro" id="IPR050984">
    <property type="entry name" value="Gfo/Idh/MocA_domain"/>
</dbReference>
<evidence type="ECO:0000256" key="1">
    <source>
        <dbReference type="ARBA" id="ARBA00010928"/>
    </source>
</evidence>
<dbReference type="InterPro" id="IPR036291">
    <property type="entry name" value="NAD(P)-bd_dom_sf"/>
</dbReference>
<dbReference type="GO" id="GO:0000166">
    <property type="term" value="F:nucleotide binding"/>
    <property type="evidence" value="ECO:0007669"/>
    <property type="project" value="InterPro"/>
</dbReference>
<dbReference type="Gene3D" id="3.30.360.10">
    <property type="entry name" value="Dihydrodipicolinate Reductase, domain 2"/>
    <property type="match status" value="1"/>
</dbReference>
<proteinExistence type="inferred from homology"/>
<feature type="domain" description="GFO/IDH/MocA-like oxidoreductase" evidence="7">
    <location>
        <begin position="161"/>
        <end position="273"/>
    </location>
</feature>
<comment type="similarity">
    <text evidence="1">Belongs to the Gfo/Idh/MocA family.</text>
</comment>
<sequence length="394" mass="43330">MSTIVPNPLRFGVLGAARIGPDALLTPAKSHSEVVVDAVACRDPARGIKYAKTHGIRRHYTGPGCYQQLLDDSGIDVVYIALPNALHFEWTMRALEAGKHVLVEKPIADAAHEARQIFSLAEKKGLVVLEAIHFTCASPPLMYPPLMFSRIAITRFHPATQRVKAIIDSGELGKIKSVIAEFAVPSVLSSLFFLKDDIRFRYDLGGGCTMDMGVYPLAAIRYLTGSESTAPKVRTATALGQPAATRIDRGMHAAFELQSSVTGETYADFAMPGWGPFGLIPRMPKLSVKVALEGGDIEYFNYPLAGSYHWIKVKPRKGRARTEKAYKHPDGTGDASWTTYRYQLEAFVDKVRGRTPQYWTDPQTTVLQMECVEGVYAAAGMPPRIRSTYTPPVI</sequence>
<evidence type="ECO:0000256" key="2">
    <source>
        <dbReference type="ARBA" id="ARBA00023002"/>
    </source>
</evidence>
<dbReference type="SUPFAM" id="SSF55347">
    <property type="entry name" value="Glyceraldehyde-3-phosphate dehydrogenase-like, C-terminal domain"/>
    <property type="match status" value="1"/>
</dbReference>
<gene>
    <name evidence="8" type="ORF">ONZ51_g4593</name>
</gene>
<name>A0AAD7TY04_9APHY</name>
<reference evidence="8" key="1">
    <citation type="submission" date="2022-11" db="EMBL/GenBank/DDBJ databases">
        <title>Genome Sequence of Cubamyces cubensis.</title>
        <authorList>
            <person name="Buettner E."/>
        </authorList>
    </citation>
    <scope>NUCLEOTIDE SEQUENCE</scope>
    <source>
        <strain evidence="8">MPL-01</strain>
    </source>
</reference>
<keyword evidence="9" id="KW-1185">Reference proteome</keyword>
<dbReference type="InterPro" id="IPR000683">
    <property type="entry name" value="Gfo/Idh/MocA-like_OxRdtase_N"/>
</dbReference>
<dbReference type="Proteomes" id="UP001215151">
    <property type="component" value="Unassembled WGS sequence"/>
</dbReference>
<evidence type="ECO:0000256" key="3">
    <source>
        <dbReference type="ARBA" id="ARBA00038984"/>
    </source>
</evidence>
<accession>A0AAD7TY04</accession>
<keyword evidence="2" id="KW-0560">Oxidoreductase</keyword>
<feature type="domain" description="Gfo/Idh/MocA-like oxidoreductase N-terminal" evidence="6">
    <location>
        <begin position="9"/>
        <end position="129"/>
    </location>
</feature>